<organism evidence="1 2">
    <name type="scientific">Desulfosporosinus lacus DSM 15449</name>
    <dbReference type="NCBI Taxonomy" id="1121420"/>
    <lineage>
        <taxon>Bacteria</taxon>
        <taxon>Bacillati</taxon>
        <taxon>Bacillota</taxon>
        <taxon>Clostridia</taxon>
        <taxon>Eubacteriales</taxon>
        <taxon>Desulfitobacteriaceae</taxon>
        <taxon>Desulfosporosinus</taxon>
    </lineage>
</organism>
<sequence>MSNVIQANLLIRGTRPMLIHHFGPEAIPLERRERSGVAGNDPEEWKRTVLMTDNRQIFVPCEYILANFRAGSKIAFGSRGGHSTKLAACLHIADENILFNRFVPENLHEFINCTEADVYLDVRGVKQPTTKARNVRYRVALSPGWQSRFSVVWDKTLISREEMHSIVIHAGQFVGLGDGRTIGFGRYTVEEFDLQGEEAEIRYATSSAT</sequence>
<keyword evidence="2" id="KW-1185">Reference proteome</keyword>
<gene>
    <name evidence="1" type="ORF">SAMN02746098_00252</name>
</gene>
<dbReference type="RefSeq" id="WP_084110115.1">
    <property type="nucleotide sequence ID" value="NZ_FQXJ01000003.1"/>
</dbReference>
<dbReference type="STRING" id="1121420.SAMN02746098_00252"/>
<protein>
    <submittedName>
        <fullName evidence="1">Uncharacterized protein</fullName>
    </submittedName>
</protein>
<proteinExistence type="predicted"/>
<accession>A0A1M5QGX5</accession>
<name>A0A1M5QGX5_9FIRM</name>
<evidence type="ECO:0000313" key="1">
    <source>
        <dbReference type="EMBL" id="SHH13106.1"/>
    </source>
</evidence>
<dbReference type="Proteomes" id="UP000183954">
    <property type="component" value="Unassembled WGS sequence"/>
</dbReference>
<dbReference type="EMBL" id="FQXJ01000003">
    <property type="protein sequence ID" value="SHH13106.1"/>
    <property type="molecule type" value="Genomic_DNA"/>
</dbReference>
<evidence type="ECO:0000313" key="2">
    <source>
        <dbReference type="Proteomes" id="UP000183954"/>
    </source>
</evidence>
<dbReference type="OrthoDB" id="489583at2"/>
<dbReference type="AlphaFoldDB" id="A0A1M5QGX5"/>
<reference evidence="2" key="1">
    <citation type="submission" date="2016-11" db="EMBL/GenBank/DDBJ databases">
        <authorList>
            <person name="Varghese N."/>
            <person name="Submissions S."/>
        </authorList>
    </citation>
    <scope>NUCLEOTIDE SEQUENCE [LARGE SCALE GENOMIC DNA]</scope>
    <source>
        <strain evidence="2">DSM 15449</strain>
    </source>
</reference>